<comment type="caution">
    <text evidence="1">The sequence shown here is derived from an EMBL/GenBank/DDBJ whole genome shotgun (WGS) entry which is preliminary data.</text>
</comment>
<evidence type="ECO:0000313" key="1">
    <source>
        <dbReference type="EMBL" id="KAJ2972872.1"/>
    </source>
</evidence>
<name>A0ACC1N1T7_9PEZI</name>
<accession>A0ACC1N1T7</accession>
<dbReference type="Proteomes" id="UP001143856">
    <property type="component" value="Unassembled WGS sequence"/>
</dbReference>
<keyword evidence="2" id="KW-1185">Reference proteome</keyword>
<reference evidence="1" key="1">
    <citation type="submission" date="2022-10" db="EMBL/GenBank/DDBJ databases">
        <title>Genome Sequence of Xylaria curta.</title>
        <authorList>
            <person name="Buettner E."/>
        </authorList>
    </citation>
    <scope>NUCLEOTIDE SEQUENCE</scope>
    <source>
        <strain evidence="1">Babe10</strain>
    </source>
</reference>
<protein>
    <submittedName>
        <fullName evidence="1">Uncharacterized protein</fullName>
    </submittedName>
</protein>
<evidence type="ECO:0000313" key="2">
    <source>
        <dbReference type="Proteomes" id="UP001143856"/>
    </source>
</evidence>
<proteinExistence type="predicted"/>
<sequence>MTAAVSSSSEDAAAARAAEQVRLRKQRREAKIKAGGASRLDKITGLGGGVSRGWYTTRSTSSQYRNDTLKTCSSLDPCSFFRQSCRPRRGRHISALLHSTDNSPHTTE</sequence>
<gene>
    <name evidence="1" type="ORF">NUW58_g9087</name>
</gene>
<organism evidence="1 2">
    <name type="scientific">Xylaria curta</name>
    <dbReference type="NCBI Taxonomy" id="42375"/>
    <lineage>
        <taxon>Eukaryota</taxon>
        <taxon>Fungi</taxon>
        <taxon>Dikarya</taxon>
        <taxon>Ascomycota</taxon>
        <taxon>Pezizomycotina</taxon>
        <taxon>Sordariomycetes</taxon>
        <taxon>Xylariomycetidae</taxon>
        <taxon>Xylariales</taxon>
        <taxon>Xylariaceae</taxon>
        <taxon>Xylaria</taxon>
    </lineage>
</organism>
<dbReference type="EMBL" id="JAPDGR010003069">
    <property type="protein sequence ID" value="KAJ2972872.1"/>
    <property type="molecule type" value="Genomic_DNA"/>
</dbReference>